<protein>
    <submittedName>
        <fullName evidence="1">Mannosylglycoprotein endo-beta-mannosidase</fullName>
    </submittedName>
</protein>
<reference evidence="1 2" key="1">
    <citation type="journal article" date="2018" name="Sci. Data">
        <title>The draft genome sequence of cork oak.</title>
        <authorList>
            <person name="Ramos A.M."/>
            <person name="Usie A."/>
            <person name="Barbosa P."/>
            <person name="Barros P.M."/>
            <person name="Capote T."/>
            <person name="Chaves I."/>
            <person name="Simoes F."/>
            <person name="Abreu I."/>
            <person name="Carrasquinho I."/>
            <person name="Faro C."/>
            <person name="Guimaraes J.B."/>
            <person name="Mendonca D."/>
            <person name="Nobrega F."/>
            <person name="Rodrigues L."/>
            <person name="Saibo N.J.M."/>
            <person name="Varela M.C."/>
            <person name="Egas C."/>
            <person name="Matos J."/>
            <person name="Miguel C.M."/>
            <person name="Oliveira M.M."/>
            <person name="Ricardo C.P."/>
            <person name="Goncalves S."/>
        </authorList>
    </citation>
    <scope>NUCLEOTIDE SEQUENCE [LARGE SCALE GENOMIC DNA]</scope>
    <source>
        <strain evidence="2">cv. HL8</strain>
    </source>
</reference>
<evidence type="ECO:0000313" key="2">
    <source>
        <dbReference type="Proteomes" id="UP000237347"/>
    </source>
</evidence>
<gene>
    <name evidence="1" type="primary">EBM_4</name>
    <name evidence="1" type="ORF">CFP56_022211</name>
</gene>
<comment type="caution">
    <text evidence="1">The sequence shown here is derived from an EMBL/GenBank/DDBJ whole genome shotgun (WGS) entry which is preliminary data.</text>
</comment>
<keyword evidence="2" id="KW-1185">Reference proteome</keyword>
<evidence type="ECO:0000313" key="1">
    <source>
        <dbReference type="EMBL" id="KAK7836706.1"/>
    </source>
</evidence>
<dbReference type="EMBL" id="PKMF04000346">
    <property type="protein sequence ID" value="KAK7836706.1"/>
    <property type="molecule type" value="Genomic_DNA"/>
</dbReference>
<dbReference type="Proteomes" id="UP000237347">
    <property type="component" value="Unassembled WGS sequence"/>
</dbReference>
<organism evidence="1 2">
    <name type="scientific">Quercus suber</name>
    <name type="common">Cork oak</name>
    <dbReference type="NCBI Taxonomy" id="58331"/>
    <lineage>
        <taxon>Eukaryota</taxon>
        <taxon>Viridiplantae</taxon>
        <taxon>Streptophyta</taxon>
        <taxon>Embryophyta</taxon>
        <taxon>Tracheophyta</taxon>
        <taxon>Spermatophyta</taxon>
        <taxon>Magnoliopsida</taxon>
        <taxon>eudicotyledons</taxon>
        <taxon>Gunneridae</taxon>
        <taxon>Pentapetalae</taxon>
        <taxon>rosids</taxon>
        <taxon>fabids</taxon>
        <taxon>Fagales</taxon>
        <taxon>Fagaceae</taxon>
        <taxon>Quercus</taxon>
    </lineage>
</organism>
<proteinExistence type="predicted"/>
<dbReference type="AlphaFoldDB" id="A0AAW0KFP0"/>
<sequence>MFPPSIVSDHNSTSYNGMNLQFFFYNPDLWWLNGWSRSTDSLSLSVVVWQEFWSTEDVEVVTRLGFNPEVGSVGMAVSYTIRATMSQEGWQILLFKQLPSGYTEEVPNPIWE</sequence>
<name>A0AAW0KFP0_QUESU</name>
<accession>A0AAW0KFP0</accession>